<evidence type="ECO:0000256" key="10">
    <source>
        <dbReference type="ARBA" id="ARBA00049551"/>
    </source>
</evidence>
<keyword evidence="12" id="KW-0496">Mitochondrion</keyword>
<feature type="transmembrane region" description="Helical" evidence="11">
    <location>
        <begin position="12"/>
        <end position="34"/>
    </location>
</feature>
<gene>
    <name evidence="12" type="primary">nad4l</name>
    <name evidence="13" type="synonym">nad4L</name>
</gene>
<keyword evidence="4 11" id="KW-0812">Transmembrane</keyword>
<geneLocation type="mitochondrion" evidence="12"/>
<feature type="transmembrane region" description="Helical" evidence="11">
    <location>
        <begin position="46"/>
        <end position="71"/>
    </location>
</feature>
<evidence type="ECO:0000256" key="1">
    <source>
        <dbReference type="ARBA" id="ARBA00004141"/>
    </source>
</evidence>
<comment type="catalytic activity">
    <reaction evidence="10">
        <text>a ubiquinone + NADH + 5 H(+)(in) = a ubiquinol + NAD(+) + 4 H(+)(out)</text>
        <dbReference type="Rhea" id="RHEA:29091"/>
        <dbReference type="Rhea" id="RHEA-COMP:9565"/>
        <dbReference type="Rhea" id="RHEA-COMP:9566"/>
        <dbReference type="ChEBI" id="CHEBI:15378"/>
        <dbReference type="ChEBI" id="CHEBI:16389"/>
        <dbReference type="ChEBI" id="CHEBI:17976"/>
        <dbReference type="ChEBI" id="CHEBI:57540"/>
        <dbReference type="ChEBI" id="CHEBI:57945"/>
        <dbReference type="EC" id="7.1.1.2"/>
    </reaction>
</comment>
<evidence type="ECO:0000256" key="5">
    <source>
        <dbReference type="ARBA" id="ARBA00022967"/>
    </source>
</evidence>
<evidence type="ECO:0000256" key="11">
    <source>
        <dbReference type="SAM" id="Phobius"/>
    </source>
</evidence>
<proteinExistence type="inferred from homology"/>
<evidence type="ECO:0000256" key="8">
    <source>
        <dbReference type="ARBA" id="ARBA00023136"/>
    </source>
</evidence>
<evidence type="ECO:0000256" key="6">
    <source>
        <dbReference type="ARBA" id="ARBA00022989"/>
    </source>
</evidence>
<evidence type="ECO:0000256" key="2">
    <source>
        <dbReference type="ARBA" id="ARBA00010519"/>
    </source>
</evidence>
<comment type="similarity">
    <text evidence="2">Belongs to the complex I subunit 4L family.</text>
</comment>
<name>A0A0G2T5W4_9CRUS</name>
<evidence type="ECO:0000313" key="12">
    <source>
        <dbReference type="EMBL" id="AKG95399.1"/>
    </source>
</evidence>
<evidence type="ECO:0000256" key="7">
    <source>
        <dbReference type="ARBA" id="ARBA00023027"/>
    </source>
</evidence>
<dbReference type="AlphaFoldDB" id="A0A0G2T5W4"/>
<keyword evidence="6 11" id="KW-1133">Transmembrane helix</keyword>
<accession>A0A0G2T5W4</accession>
<dbReference type="Pfam" id="PF00420">
    <property type="entry name" value="Oxidored_q2"/>
    <property type="match status" value="1"/>
</dbReference>
<comment type="subcellular location">
    <subcellularLocation>
        <location evidence="1">Membrane</location>
        <topology evidence="1">Multi-pass membrane protein</topology>
    </subcellularLocation>
</comment>
<organism evidence="12">
    <name type="scientific">Trachelipus rathkii</name>
    <dbReference type="NCBI Taxonomy" id="1720764"/>
    <lineage>
        <taxon>Eukaryota</taxon>
        <taxon>Metazoa</taxon>
        <taxon>Ecdysozoa</taxon>
        <taxon>Arthropoda</taxon>
        <taxon>Crustacea</taxon>
        <taxon>Multicrustacea</taxon>
        <taxon>Malacostraca</taxon>
        <taxon>Eumalacostraca</taxon>
        <taxon>Peracarida</taxon>
        <taxon>Isopoda</taxon>
        <taxon>Oniscidea</taxon>
        <taxon>Crinocheta</taxon>
        <taxon>Trachelipodidae</taxon>
        <taxon>Trachelipus</taxon>
    </lineage>
</organism>
<reference evidence="12" key="1">
    <citation type="journal article" date="2015" name="G3 (Bethesda)">
        <title>Multiple Conserved Heteroplasmic Sites in tRNA Genes in the Mitochondrial Genomes of Terrestrial Isopods (Oniscidea).</title>
        <authorList>
            <person name="Chandler C.H."/>
            <person name="Badawi M."/>
            <person name="Moumen B."/>
            <person name="Greve P."/>
            <person name="Cordaux R."/>
        </authorList>
    </citation>
    <scope>NUCLEOTIDE SEQUENCE</scope>
</reference>
<dbReference type="EMBL" id="KR013001">
    <property type="protein sequence ID" value="AKG95399.1"/>
    <property type="molecule type" value="Genomic_DNA"/>
</dbReference>
<dbReference type="InterPro" id="IPR039428">
    <property type="entry name" value="NUOK/Mnh_C1-like"/>
</dbReference>
<evidence type="ECO:0000313" key="13">
    <source>
        <dbReference type="EMBL" id="ASN74426.1"/>
    </source>
</evidence>
<keyword evidence="7" id="KW-0520">NAD</keyword>
<evidence type="ECO:0000256" key="4">
    <source>
        <dbReference type="ARBA" id="ARBA00022692"/>
    </source>
</evidence>
<protein>
    <recommendedName>
        <fullName evidence="3">NADH-ubiquinone oxidoreductase chain 4L</fullName>
    </recommendedName>
    <alternativeName>
        <fullName evidence="9">NADH dehydrogenase subunit 4L</fullName>
    </alternativeName>
</protein>
<dbReference type="Gene3D" id="1.10.287.3510">
    <property type="match status" value="1"/>
</dbReference>
<evidence type="ECO:0000256" key="3">
    <source>
        <dbReference type="ARBA" id="ARBA00016612"/>
    </source>
</evidence>
<dbReference type="GO" id="GO:0008137">
    <property type="term" value="F:NADH dehydrogenase (ubiquinone) activity"/>
    <property type="evidence" value="ECO:0007669"/>
    <property type="project" value="UniProtKB-EC"/>
</dbReference>
<keyword evidence="5" id="KW-1278">Translocase</keyword>
<evidence type="ECO:0000256" key="9">
    <source>
        <dbReference type="ARBA" id="ARBA00031586"/>
    </source>
</evidence>
<reference evidence="13" key="2">
    <citation type="journal article" date="2017" name="Genetics">
        <title>Untangling Heteroplasmy, Structure, and Evolution of an Atypical Mitochondrial Genome by PacBio Sequencing.</title>
        <authorList>
            <person name="Peccoud J."/>
            <person name="Chebbi M.A."/>
            <person name="Cormier A."/>
            <person name="Moumen B."/>
            <person name="Gilbert C."/>
            <person name="Marcade I."/>
            <person name="Chandler C."/>
            <person name="Cordaux R."/>
        </authorList>
    </citation>
    <scope>NUCLEOTIDE SEQUENCE</scope>
</reference>
<dbReference type="EMBL" id="MF187612">
    <property type="protein sequence ID" value="ASN74426.1"/>
    <property type="molecule type" value="Genomic_DNA"/>
</dbReference>
<dbReference type="GO" id="GO:0016020">
    <property type="term" value="C:membrane"/>
    <property type="evidence" value="ECO:0007669"/>
    <property type="project" value="UniProtKB-SubCell"/>
</dbReference>
<keyword evidence="8 11" id="KW-0472">Membrane</keyword>
<sequence>MFFLSMLTFVFVFKHLLSSLICLECMTLIIYLKISLISFSFPYETFYCFMYISIAVCEAALGLSIVILYTLKKGNEMIKPL</sequence>